<evidence type="ECO:0000256" key="1">
    <source>
        <dbReference type="SAM" id="Coils"/>
    </source>
</evidence>
<keyword evidence="2" id="KW-1185">Reference proteome</keyword>
<feature type="coiled-coil region" evidence="1">
    <location>
        <begin position="48"/>
        <end position="103"/>
    </location>
</feature>
<dbReference type="SUPFAM" id="SSF57997">
    <property type="entry name" value="Tropomyosin"/>
    <property type="match status" value="1"/>
</dbReference>
<name>A0ABM0MJT4_SACKO</name>
<sequence length="137" mass="15354">MASLYNENGILTEDSVEQITDNVELHANTGNHWDELLKDIEDLSPAQMMEVQEEIERLECKYKNLNAKMDSLKGKADCVKAVLNRVEQNVGEVKDRVVDMENEVGVVMQQIDCVEYLVENVAVNGPLVGVKRMVGCS</sequence>
<keyword evidence="1" id="KW-0175">Coiled coil</keyword>
<dbReference type="Gene3D" id="1.20.5.340">
    <property type="match status" value="1"/>
</dbReference>
<protein>
    <submittedName>
        <fullName evidence="3">Uncharacterized protein LOC100371780</fullName>
    </submittedName>
</protein>
<dbReference type="GeneID" id="100371780"/>
<dbReference type="RefSeq" id="XP_006820275.1">
    <property type="nucleotide sequence ID" value="XM_006820212.1"/>
</dbReference>
<evidence type="ECO:0000313" key="2">
    <source>
        <dbReference type="Proteomes" id="UP000694865"/>
    </source>
</evidence>
<reference evidence="3" key="1">
    <citation type="submission" date="2025-08" db="UniProtKB">
        <authorList>
            <consortium name="RefSeq"/>
        </authorList>
    </citation>
    <scope>IDENTIFICATION</scope>
    <source>
        <tissue evidence="3">Testes</tissue>
    </source>
</reference>
<organism evidence="2 3">
    <name type="scientific">Saccoglossus kowalevskii</name>
    <name type="common">Acorn worm</name>
    <dbReference type="NCBI Taxonomy" id="10224"/>
    <lineage>
        <taxon>Eukaryota</taxon>
        <taxon>Metazoa</taxon>
        <taxon>Hemichordata</taxon>
        <taxon>Enteropneusta</taxon>
        <taxon>Harrimaniidae</taxon>
        <taxon>Saccoglossus</taxon>
    </lineage>
</organism>
<evidence type="ECO:0000313" key="3">
    <source>
        <dbReference type="RefSeq" id="XP_006820275.1"/>
    </source>
</evidence>
<dbReference type="Proteomes" id="UP000694865">
    <property type="component" value="Unplaced"/>
</dbReference>
<accession>A0ABM0MJT4</accession>
<proteinExistence type="predicted"/>
<gene>
    <name evidence="3" type="primary">LOC100371780</name>
</gene>